<proteinExistence type="predicted"/>
<keyword evidence="8" id="KW-1185">Reference proteome</keyword>
<dbReference type="EMBL" id="CP048659">
    <property type="protein sequence ID" value="QOW47585.1"/>
    <property type="molecule type" value="Genomic_DNA"/>
</dbReference>
<dbReference type="PANTHER" id="PTHR44307">
    <property type="entry name" value="PHOSPHOETHANOLAMINE METHYLTRANSFERASE"/>
    <property type="match status" value="1"/>
</dbReference>
<dbReference type="InterPro" id="IPR029063">
    <property type="entry name" value="SAM-dependent_MTases_sf"/>
</dbReference>
<evidence type="ECO:0000256" key="5">
    <source>
        <dbReference type="ARBA" id="ARBA00047622"/>
    </source>
</evidence>
<sequence length="276" mass="31468">MKWIQAIQQQFSQHKYAINAKILGDDAPYAWTNLGYWTATTQSYPQACRQLADRLAHAVVLNSNDQLLDLGCGRGASVLHWQNNYKIENISAVDLQPQCIVDLEKNLNSNIQFHCASFLNLKNRLTKTDFDVVLCIDAAYHSPLSAFLDSIHFVLNSKGRLGFHYLTWSDQWQNLSRLEQKKYAYLLKAANVQAQQLFTSAQTADILKTCGFGQIEIQDISEQVLHGFAQYAAQRKWQYSAAYAIDLLKIRMTAKLCEKLFKDGLVHYVQITAQKI</sequence>
<name>A0A7S7AIM2_9GAMM</name>
<dbReference type="PANTHER" id="PTHR44307:SF2">
    <property type="entry name" value="PHOSPHOETHANOLAMINE METHYLTRANSFERASE ISOFORM X1"/>
    <property type="match status" value="1"/>
</dbReference>
<organism evidence="7 8">
    <name type="scientific">Acinetobacter piscicola</name>
    <dbReference type="NCBI Taxonomy" id="2006115"/>
    <lineage>
        <taxon>Bacteria</taxon>
        <taxon>Pseudomonadati</taxon>
        <taxon>Pseudomonadota</taxon>
        <taxon>Gammaproteobacteria</taxon>
        <taxon>Moraxellales</taxon>
        <taxon>Moraxellaceae</taxon>
        <taxon>Acinetobacter</taxon>
    </lineage>
</organism>
<dbReference type="SUPFAM" id="SSF53335">
    <property type="entry name" value="S-adenosyl-L-methionine-dependent methyltransferases"/>
    <property type="match status" value="1"/>
</dbReference>
<evidence type="ECO:0000259" key="6">
    <source>
        <dbReference type="Pfam" id="PF13649"/>
    </source>
</evidence>
<dbReference type="InterPro" id="IPR041698">
    <property type="entry name" value="Methyltransf_25"/>
</dbReference>
<dbReference type="AlphaFoldDB" id="A0A7S7AIM2"/>
<dbReference type="Proteomes" id="UP000593966">
    <property type="component" value="Chromosome"/>
</dbReference>
<comment type="catalytic activity">
    <reaction evidence="5">
        <text>phosphoethanolamine + S-adenosyl-L-methionine = N-methylethanolamine phosphate + S-adenosyl-L-homocysteine + H(+)</text>
        <dbReference type="Rhea" id="RHEA:20365"/>
        <dbReference type="ChEBI" id="CHEBI:15378"/>
        <dbReference type="ChEBI" id="CHEBI:57781"/>
        <dbReference type="ChEBI" id="CHEBI:57856"/>
        <dbReference type="ChEBI" id="CHEBI:58190"/>
        <dbReference type="ChEBI" id="CHEBI:59789"/>
        <dbReference type="EC" id="2.1.1.103"/>
    </reaction>
    <physiologicalReaction direction="left-to-right" evidence="5">
        <dbReference type="Rhea" id="RHEA:20366"/>
    </physiologicalReaction>
</comment>
<evidence type="ECO:0000256" key="3">
    <source>
        <dbReference type="ARBA" id="ARBA00022679"/>
    </source>
</evidence>
<accession>A0A7S7AIM2</accession>
<evidence type="ECO:0000256" key="1">
    <source>
        <dbReference type="ARBA" id="ARBA00005189"/>
    </source>
</evidence>
<evidence type="ECO:0000313" key="7">
    <source>
        <dbReference type="EMBL" id="QOW47585.1"/>
    </source>
</evidence>
<dbReference type="Pfam" id="PF13649">
    <property type="entry name" value="Methyltransf_25"/>
    <property type="match status" value="1"/>
</dbReference>
<protein>
    <submittedName>
        <fullName evidence="7">Class I SAM-dependent methyltransferase</fullName>
    </submittedName>
</protein>
<reference evidence="7 8" key="1">
    <citation type="submission" date="2020-02" db="EMBL/GenBank/DDBJ databases">
        <title>Tigecycline-resistant Acinetobacter species from pigs and migratory birds.</title>
        <authorList>
            <person name="Chen C."/>
            <person name="Sun J."/>
            <person name="Liao X.-P."/>
            <person name="Liu Y.-H."/>
        </authorList>
    </citation>
    <scope>NUCLEOTIDE SEQUENCE [LARGE SCALE GENOMIC DNA]</scope>
    <source>
        <strain evidence="7 8">YH12207_T</strain>
    </source>
</reference>
<feature type="domain" description="Methyltransferase" evidence="6">
    <location>
        <begin position="68"/>
        <end position="159"/>
    </location>
</feature>
<comment type="pathway">
    <text evidence="4">Phospholipid metabolism.</text>
</comment>
<keyword evidence="3 7" id="KW-0808">Transferase</keyword>
<keyword evidence="2 7" id="KW-0489">Methyltransferase</keyword>
<comment type="pathway">
    <text evidence="1">Lipid metabolism.</text>
</comment>
<dbReference type="Gene3D" id="3.40.50.150">
    <property type="entry name" value="Vaccinia Virus protein VP39"/>
    <property type="match status" value="1"/>
</dbReference>
<dbReference type="RefSeq" id="WP_180045540.1">
    <property type="nucleotide sequence ID" value="NZ_CP048659.1"/>
</dbReference>
<dbReference type="GO" id="GO:0000234">
    <property type="term" value="F:phosphoethanolamine N-methyltransferase activity"/>
    <property type="evidence" value="ECO:0007669"/>
    <property type="project" value="UniProtKB-EC"/>
</dbReference>
<evidence type="ECO:0000256" key="2">
    <source>
        <dbReference type="ARBA" id="ARBA00022603"/>
    </source>
</evidence>
<dbReference type="GO" id="GO:0032259">
    <property type="term" value="P:methylation"/>
    <property type="evidence" value="ECO:0007669"/>
    <property type="project" value="UniProtKB-KW"/>
</dbReference>
<dbReference type="CDD" id="cd02440">
    <property type="entry name" value="AdoMet_MTases"/>
    <property type="match status" value="1"/>
</dbReference>
<evidence type="ECO:0000256" key="4">
    <source>
        <dbReference type="ARBA" id="ARBA00025707"/>
    </source>
</evidence>
<evidence type="ECO:0000313" key="8">
    <source>
        <dbReference type="Proteomes" id="UP000593966"/>
    </source>
</evidence>
<gene>
    <name evidence="7" type="ORF">G0028_17830</name>
</gene>